<dbReference type="AlphaFoldDB" id="A0A810AWR0"/>
<accession>A0A810AWR0</accession>
<evidence type="ECO:0000256" key="1">
    <source>
        <dbReference type="SAM" id="MobiDB-lite"/>
    </source>
</evidence>
<name>A0A810AWR0_9BRAD</name>
<dbReference type="EMBL" id="AP023096">
    <property type="protein sequence ID" value="BCE68302.1"/>
    <property type="molecule type" value="Genomic_DNA"/>
</dbReference>
<reference evidence="2" key="1">
    <citation type="submission" date="2020-05" db="EMBL/GenBank/DDBJ databases">
        <title>Complete genome sequence of Bradyrhizobium diazoefficiens XF6 isolated from soybean nodule.</title>
        <authorList>
            <person name="Noda R."/>
            <person name="Kakizaki K."/>
            <person name="Minamisawa K."/>
        </authorList>
    </citation>
    <scope>NUCLEOTIDE SEQUENCE</scope>
    <source>
        <strain evidence="2">XF6</strain>
    </source>
</reference>
<evidence type="ECO:0000313" key="2">
    <source>
        <dbReference type="EMBL" id="BCE68302.1"/>
    </source>
</evidence>
<gene>
    <name evidence="2" type="ORF">XF6B_71010</name>
</gene>
<feature type="region of interest" description="Disordered" evidence="1">
    <location>
        <begin position="35"/>
        <end position="62"/>
    </location>
</feature>
<organism evidence="2">
    <name type="scientific">Bradyrhizobium diazoefficiens</name>
    <dbReference type="NCBI Taxonomy" id="1355477"/>
    <lineage>
        <taxon>Bacteria</taxon>
        <taxon>Pseudomonadati</taxon>
        <taxon>Pseudomonadota</taxon>
        <taxon>Alphaproteobacteria</taxon>
        <taxon>Hyphomicrobiales</taxon>
        <taxon>Nitrobacteraceae</taxon>
        <taxon>Bradyrhizobium</taxon>
    </lineage>
</organism>
<proteinExistence type="predicted"/>
<sequence length="80" mass="8464">MLTVAAEGDRGLGSQELIADGTGRAATFAATIPLRHSAASPGAQDDDAKHDPSPGGNVARWISGRHEIYLPEMHRDRKTS</sequence>
<protein>
    <submittedName>
        <fullName evidence="2">Uncharacterized protein</fullName>
    </submittedName>
</protein>